<evidence type="ECO:0000259" key="7">
    <source>
        <dbReference type="Pfam" id="PF01292"/>
    </source>
</evidence>
<keyword evidence="5 6" id="KW-0472">Membrane</keyword>
<dbReference type="Pfam" id="PF01292">
    <property type="entry name" value="Ni_hydr_CYTB"/>
    <property type="match status" value="1"/>
</dbReference>
<dbReference type="AlphaFoldDB" id="A0A969W6C4"/>
<evidence type="ECO:0000313" key="9">
    <source>
        <dbReference type="Proteomes" id="UP000653472"/>
    </source>
</evidence>
<keyword evidence="2" id="KW-1003">Cell membrane</keyword>
<keyword evidence="9" id="KW-1185">Reference proteome</keyword>
<proteinExistence type="predicted"/>
<sequence length="209" mass="22914">MPTRLFHLALIALFAFSWWSAENGELRWHRWSGYTVLTLLLFRLFWGFAGSTTARFVQFVRGPRAFVMYARGLLTRDAAPSLGHNPMGGWSVLAMLLLLLVQTGTGLFAVDTDGVESGPLSHFVSFDAGRTLAELHETSFNLLLVLIGLHIAVVLFYLLYRRDNLITPMLSGRKRLAADPALRFASPALAALLLVVAAALVAALVFGLG</sequence>
<keyword evidence="3 6" id="KW-0812">Transmembrane</keyword>
<evidence type="ECO:0000256" key="2">
    <source>
        <dbReference type="ARBA" id="ARBA00022475"/>
    </source>
</evidence>
<evidence type="ECO:0000256" key="4">
    <source>
        <dbReference type="ARBA" id="ARBA00022989"/>
    </source>
</evidence>
<gene>
    <name evidence="8" type="ORF">G7Y82_02755</name>
</gene>
<reference evidence="8" key="1">
    <citation type="submission" date="2020-03" db="EMBL/GenBank/DDBJ databases">
        <title>Solimonas marina sp. nov., isolated from deep seawater of the Pacific Ocean.</title>
        <authorList>
            <person name="Liu X."/>
            <person name="Lai Q."/>
            <person name="Sun F."/>
            <person name="Gai Y."/>
            <person name="Li G."/>
            <person name="Shao Z."/>
        </authorList>
    </citation>
    <scope>NUCLEOTIDE SEQUENCE</scope>
    <source>
        <strain evidence="8">C16B3</strain>
    </source>
</reference>
<evidence type="ECO:0000313" key="8">
    <source>
        <dbReference type="EMBL" id="NKF21222.1"/>
    </source>
</evidence>
<dbReference type="GO" id="GO:0020037">
    <property type="term" value="F:heme binding"/>
    <property type="evidence" value="ECO:0007669"/>
    <property type="project" value="TreeGrafter"/>
</dbReference>
<feature type="transmembrane region" description="Helical" evidence="6">
    <location>
        <begin position="90"/>
        <end position="110"/>
    </location>
</feature>
<dbReference type="Gene3D" id="1.20.950.20">
    <property type="entry name" value="Transmembrane di-heme cytochromes, Chain C"/>
    <property type="match status" value="1"/>
</dbReference>
<dbReference type="GO" id="GO:0005886">
    <property type="term" value="C:plasma membrane"/>
    <property type="evidence" value="ECO:0007669"/>
    <property type="project" value="UniProtKB-SubCell"/>
</dbReference>
<dbReference type="PANTHER" id="PTHR30485">
    <property type="entry name" value="NI/FE-HYDROGENASE 1 B-TYPE CYTOCHROME SUBUNIT"/>
    <property type="match status" value="1"/>
</dbReference>
<keyword evidence="4 6" id="KW-1133">Transmembrane helix</keyword>
<dbReference type="EMBL" id="JAAVXB010000001">
    <property type="protein sequence ID" value="NKF21222.1"/>
    <property type="molecule type" value="Genomic_DNA"/>
</dbReference>
<dbReference type="InterPro" id="IPR016174">
    <property type="entry name" value="Di-haem_cyt_TM"/>
</dbReference>
<accession>A0A969W6C4</accession>
<dbReference type="GO" id="GO:0009055">
    <property type="term" value="F:electron transfer activity"/>
    <property type="evidence" value="ECO:0007669"/>
    <property type="project" value="InterPro"/>
</dbReference>
<evidence type="ECO:0000256" key="1">
    <source>
        <dbReference type="ARBA" id="ARBA00004651"/>
    </source>
</evidence>
<evidence type="ECO:0000256" key="5">
    <source>
        <dbReference type="ARBA" id="ARBA00023136"/>
    </source>
</evidence>
<name>A0A969W6C4_9GAMM</name>
<protein>
    <submittedName>
        <fullName evidence="8">Ni/Fe-hydrogenase 1 b-type cytochrome subunit</fullName>
    </submittedName>
</protein>
<dbReference type="PANTHER" id="PTHR30485:SF2">
    <property type="entry name" value="BLL0597 PROTEIN"/>
    <property type="match status" value="1"/>
</dbReference>
<dbReference type="GO" id="GO:0022904">
    <property type="term" value="P:respiratory electron transport chain"/>
    <property type="evidence" value="ECO:0007669"/>
    <property type="project" value="InterPro"/>
</dbReference>
<dbReference type="SUPFAM" id="SSF81342">
    <property type="entry name" value="Transmembrane di-heme cytochromes"/>
    <property type="match status" value="1"/>
</dbReference>
<dbReference type="InterPro" id="IPR011577">
    <property type="entry name" value="Cyt_b561_bac/Ni-Hgenase"/>
</dbReference>
<feature type="transmembrane region" description="Helical" evidence="6">
    <location>
        <begin position="181"/>
        <end position="206"/>
    </location>
</feature>
<dbReference type="Proteomes" id="UP000653472">
    <property type="component" value="Unassembled WGS sequence"/>
</dbReference>
<comment type="caution">
    <text evidence="8">The sequence shown here is derived from an EMBL/GenBank/DDBJ whole genome shotgun (WGS) entry which is preliminary data.</text>
</comment>
<feature type="domain" description="Cytochrome b561 bacterial/Ni-hydrogenase" evidence="7">
    <location>
        <begin position="3"/>
        <end position="172"/>
    </location>
</feature>
<feature type="transmembrane region" description="Helical" evidence="6">
    <location>
        <begin position="140"/>
        <end position="160"/>
    </location>
</feature>
<comment type="subcellular location">
    <subcellularLocation>
        <location evidence="1">Cell membrane</location>
        <topology evidence="1">Multi-pass membrane protein</topology>
    </subcellularLocation>
</comment>
<feature type="transmembrane region" description="Helical" evidence="6">
    <location>
        <begin position="33"/>
        <end position="54"/>
    </location>
</feature>
<organism evidence="8 9">
    <name type="scientific">Solimonas marina</name>
    <dbReference type="NCBI Taxonomy" id="2714601"/>
    <lineage>
        <taxon>Bacteria</taxon>
        <taxon>Pseudomonadati</taxon>
        <taxon>Pseudomonadota</taxon>
        <taxon>Gammaproteobacteria</taxon>
        <taxon>Nevskiales</taxon>
        <taxon>Nevskiaceae</taxon>
        <taxon>Solimonas</taxon>
    </lineage>
</organism>
<evidence type="ECO:0000256" key="6">
    <source>
        <dbReference type="SAM" id="Phobius"/>
    </source>
</evidence>
<evidence type="ECO:0000256" key="3">
    <source>
        <dbReference type="ARBA" id="ARBA00022692"/>
    </source>
</evidence>
<dbReference type="InterPro" id="IPR051542">
    <property type="entry name" value="Hydrogenase_cytochrome"/>
</dbReference>